<dbReference type="KEGG" id="dosa:Os07g0407350"/>
<organism evidence="2 3">
    <name type="scientific">Oryza sativa subsp. japonica</name>
    <name type="common">Rice</name>
    <dbReference type="NCBI Taxonomy" id="39947"/>
    <lineage>
        <taxon>Eukaryota</taxon>
        <taxon>Viridiplantae</taxon>
        <taxon>Streptophyta</taxon>
        <taxon>Embryophyta</taxon>
        <taxon>Tracheophyta</taxon>
        <taxon>Spermatophyta</taxon>
        <taxon>Magnoliopsida</taxon>
        <taxon>Liliopsida</taxon>
        <taxon>Poales</taxon>
        <taxon>Poaceae</taxon>
        <taxon>BOP clade</taxon>
        <taxon>Oryzoideae</taxon>
        <taxon>Oryzeae</taxon>
        <taxon>Oryzinae</taxon>
        <taxon>Oryza</taxon>
        <taxon>Oryza sativa</taxon>
    </lineage>
</organism>
<dbReference type="EMBL" id="AP008213">
    <property type="protein sequence ID" value="BAH93883.1"/>
    <property type="molecule type" value="Genomic_DNA"/>
</dbReference>
<proteinExistence type="predicted"/>
<reference evidence="2 3" key="1">
    <citation type="journal article" date="2005" name="Nature">
        <title>The map-based sequence of the rice genome.</title>
        <authorList>
            <consortium name="International rice genome sequencing project (IRGSP)"/>
            <person name="Matsumoto T."/>
            <person name="Wu J."/>
            <person name="Kanamori H."/>
            <person name="Katayose Y."/>
            <person name="Fujisawa M."/>
            <person name="Namiki N."/>
            <person name="Mizuno H."/>
            <person name="Yamamoto K."/>
            <person name="Antonio B.A."/>
            <person name="Baba T."/>
            <person name="Sakata K."/>
            <person name="Nagamura Y."/>
            <person name="Aoki H."/>
            <person name="Arikawa K."/>
            <person name="Arita K."/>
            <person name="Bito T."/>
            <person name="Chiden Y."/>
            <person name="Fujitsuka N."/>
            <person name="Fukunaka R."/>
            <person name="Hamada M."/>
            <person name="Harada C."/>
            <person name="Hayashi A."/>
            <person name="Hijishita S."/>
            <person name="Honda M."/>
            <person name="Hosokawa S."/>
            <person name="Ichikawa Y."/>
            <person name="Idonuma A."/>
            <person name="Iijima M."/>
            <person name="Ikeda M."/>
            <person name="Ikeno M."/>
            <person name="Ito K."/>
            <person name="Ito S."/>
            <person name="Ito T."/>
            <person name="Ito Y."/>
            <person name="Ito Y."/>
            <person name="Iwabuchi A."/>
            <person name="Kamiya K."/>
            <person name="Karasawa W."/>
            <person name="Kurita K."/>
            <person name="Katagiri S."/>
            <person name="Kikuta A."/>
            <person name="Kobayashi H."/>
            <person name="Kobayashi N."/>
            <person name="Machita K."/>
            <person name="Maehara T."/>
            <person name="Masukawa M."/>
            <person name="Mizubayashi T."/>
            <person name="Mukai Y."/>
            <person name="Nagasaki H."/>
            <person name="Nagata Y."/>
            <person name="Naito S."/>
            <person name="Nakashima M."/>
            <person name="Nakama Y."/>
            <person name="Nakamichi Y."/>
            <person name="Nakamura M."/>
            <person name="Meguro A."/>
            <person name="Negishi M."/>
            <person name="Ohta I."/>
            <person name="Ohta T."/>
            <person name="Okamoto M."/>
            <person name="Ono N."/>
            <person name="Saji S."/>
            <person name="Sakaguchi M."/>
            <person name="Sakai K."/>
            <person name="Shibata M."/>
            <person name="Shimokawa T."/>
            <person name="Song J."/>
            <person name="Takazaki Y."/>
            <person name="Terasawa K."/>
            <person name="Tsugane M."/>
            <person name="Tsuji K."/>
            <person name="Ueda S."/>
            <person name="Waki K."/>
            <person name="Yamagata H."/>
            <person name="Yamamoto M."/>
            <person name="Yamamoto S."/>
            <person name="Yamane H."/>
            <person name="Yoshiki S."/>
            <person name="Yoshihara R."/>
            <person name="Yukawa K."/>
            <person name="Zhong H."/>
            <person name="Yano M."/>
            <person name="Yuan Q."/>
            <person name="Ouyang S."/>
            <person name="Liu J."/>
            <person name="Jones K.M."/>
            <person name="Gansberger K."/>
            <person name="Moffat K."/>
            <person name="Hill J."/>
            <person name="Bera J."/>
            <person name="Fadrosh D."/>
            <person name="Jin S."/>
            <person name="Johri S."/>
            <person name="Kim M."/>
            <person name="Overton L."/>
            <person name="Reardon M."/>
            <person name="Tsitrin T."/>
            <person name="Vuong H."/>
            <person name="Weaver B."/>
            <person name="Ciecko A."/>
            <person name="Tallon L."/>
            <person name="Jackson J."/>
            <person name="Pai G."/>
            <person name="Aken S.V."/>
            <person name="Utterback T."/>
            <person name="Reidmuller S."/>
            <person name="Feldblyum T."/>
            <person name="Hsiao J."/>
            <person name="Zismann V."/>
            <person name="Iobst S."/>
            <person name="de Vazeille A.R."/>
            <person name="Buell C.R."/>
            <person name="Ying K."/>
            <person name="Li Y."/>
            <person name="Lu T."/>
            <person name="Huang Y."/>
            <person name="Zhao Q."/>
            <person name="Feng Q."/>
            <person name="Zhang L."/>
            <person name="Zhu J."/>
            <person name="Weng Q."/>
            <person name="Mu J."/>
            <person name="Lu Y."/>
            <person name="Fan D."/>
            <person name="Liu Y."/>
            <person name="Guan J."/>
            <person name="Zhang Y."/>
            <person name="Yu S."/>
            <person name="Liu X."/>
            <person name="Zhang Y."/>
            <person name="Hong G."/>
            <person name="Han B."/>
            <person name="Choisne N."/>
            <person name="Demange N."/>
            <person name="Orjeda G."/>
            <person name="Samain S."/>
            <person name="Cattolico L."/>
            <person name="Pelletier E."/>
            <person name="Couloux A."/>
            <person name="Segurens B."/>
            <person name="Wincker P."/>
            <person name="D'Hont A."/>
            <person name="Scarpelli C."/>
            <person name="Weissenbach J."/>
            <person name="Salanoubat M."/>
            <person name="Quetier F."/>
            <person name="Yu Y."/>
            <person name="Kim H.R."/>
            <person name="Rambo T."/>
            <person name="Currie J."/>
            <person name="Collura K."/>
            <person name="Luo M."/>
            <person name="Yang T."/>
            <person name="Ammiraju J.S.S."/>
            <person name="Engler F."/>
            <person name="Soderlund C."/>
            <person name="Wing R.A."/>
            <person name="Palmer L.E."/>
            <person name="de la Bastide M."/>
            <person name="Spiegel L."/>
            <person name="Nascimento L."/>
            <person name="Zutavern T."/>
            <person name="O'Shaughnessy A."/>
            <person name="Dike S."/>
            <person name="Dedhia N."/>
            <person name="Preston R."/>
            <person name="Balija V."/>
            <person name="McCombie W.R."/>
            <person name="Chow T."/>
            <person name="Chen H."/>
            <person name="Chung M."/>
            <person name="Chen C."/>
            <person name="Shaw J."/>
            <person name="Wu H."/>
            <person name="Hsiao K."/>
            <person name="Chao Y."/>
            <person name="Chu M."/>
            <person name="Cheng C."/>
            <person name="Hour A."/>
            <person name="Lee P."/>
            <person name="Lin S."/>
            <person name="Lin Y."/>
            <person name="Liou J."/>
            <person name="Liu S."/>
            <person name="Hsing Y."/>
            <person name="Raghuvanshi S."/>
            <person name="Mohanty A."/>
            <person name="Bharti A.K."/>
            <person name="Gaur A."/>
            <person name="Gupta V."/>
            <person name="Kumar D."/>
            <person name="Ravi V."/>
            <person name="Vij S."/>
            <person name="Kapur A."/>
            <person name="Khurana P."/>
            <person name="Khurana P."/>
            <person name="Khurana J.P."/>
            <person name="Tyagi A.K."/>
            <person name="Gaikwad K."/>
            <person name="Singh A."/>
            <person name="Dalal V."/>
            <person name="Srivastava S."/>
            <person name="Dixit A."/>
            <person name="Pal A.K."/>
            <person name="Ghazi I.A."/>
            <person name="Yadav M."/>
            <person name="Pandit A."/>
            <person name="Bhargava A."/>
            <person name="Sureshbabu K."/>
            <person name="Batra K."/>
            <person name="Sharma T.R."/>
            <person name="Mohapatra T."/>
            <person name="Singh N.K."/>
            <person name="Messing J."/>
            <person name="Nelson A.B."/>
            <person name="Fuks G."/>
            <person name="Kavchok S."/>
            <person name="Keizer G."/>
            <person name="Linton E."/>
            <person name="Llaca V."/>
            <person name="Song R."/>
            <person name="Tanyolac B."/>
            <person name="Young S."/>
            <person name="Ho-Il K."/>
            <person name="Hahn J.H."/>
            <person name="Sangsakoo G."/>
            <person name="Vanavichit A."/>
            <person name="de Mattos Luiz.A.T."/>
            <person name="Zimmer P.D."/>
            <person name="Malone G."/>
            <person name="Dellagostin O."/>
            <person name="de Oliveira A.C."/>
            <person name="Bevan M."/>
            <person name="Bancroft I."/>
            <person name="Minx P."/>
            <person name="Cordum H."/>
            <person name="Wilson R."/>
            <person name="Cheng Z."/>
            <person name="Jin W."/>
            <person name="Jiang J."/>
            <person name="Leong S.A."/>
            <person name="Iwama H."/>
            <person name="Gojobori T."/>
            <person name="Itoh T."/>
            <person name="Niimura Y."/>
            <person name="Fujii Y."/>
            <person name="Habara T."/>
            <person name="Sakai H."/>
            <person name="Sato Y."/>
            <person name="Wilson G."/>
            <person name="Kumar K."/>
            <person name="McCouch S."/>
            <person name="Juretic N."/>
            <person name="Hoen D."/>
            <person name="Wright S."/>
            <person name="Bruskiewich R."/>
            <person name="Bureau T."/>
            <person name="Miyao A."/>
            <person name="Hirochika H."/>
            <person name="Nishikawa T."/>
            <person name="Kadowaki K."/>
            <person name="Sugiura M."/>
            <person name="Burr B."/>
            <person name="Sasaki T."/>
        </authorList>
    </citation>
    <scope>NUCLEOTIDE SEQUENCE [LARGE SCALE GENOMIC DNA]</scope>
    <source>
        <strain evidence="3">cv. Nipponbare</strain>
    </source>
</reference>
<feature type="compositionally biased region" description="Polar residues" evidence="1">
    <location>
        <begin position="15"/>
        <end position="28"/>
    </location>
</feature>
<evidence type="ECO:0000313" key="2">
    <source>
        <dbReference type="EMBL" id="BAH93883.1"/>
    </source>
</evidence>
<name>A0A0P0X4W8_ORYSJ</name>
<evidence type="ECO:0000313" key="3">
    <source>
        <dbReference type="Proteomes" id="UP000000763"/>
    </source>
</evidence>
<dbReference type="Gramene" id="Os07t0407350-01">
    <property type="protein sequence ID" value="Os07t0407350-01"/>
    <property type="gene ID" value="Os07g0407350"/>
</dbReference>
<sequence>MPPSSLPPVGALSCSMKSPATPTNQSSQDTRERVYHIEIALFSMFVMTCKPVEVAPSTMAVVLLLGMKSRRCLPSISPLSSGFRRWSMVAAIATSCSCQPPWTGLCDGIFVDSFVM</sequence>
<dbReference type="AlphaFoldDB" id="A0A0P0X4W8"/>
<accession>A0A0P0X4W8</accession>
<dbReference type="Proteomes" id="UP000000763">
    <property type="component" value="Chromosome 7"/>
</dbReference>
<gene>
    <name evidence="2" type="ordered locus">Os07g0407350</name>
</gene>
<evidence type="ECO:0000256" key="1">
    <source>
        <dbReference type="SAM" id="MobiDB-lite"/>
    </source>
</evidence>
<feature type="region of interest" description="Disordered" evidence="1">
    <location>
        <begin position="1"/>
        <end position="30"/>
    </location>
</feature>
<reference evidence="3" key="2">
    <citation type="journal article" date="2008" name="Nucleic Acids Res.">
        <title>The rice annotation project database (RAP-DB): 2008 update.</title>
        <authorList>
            <consortium name="The rice annotation project (RAP)"/>
        </authorList>
    </citation>
    <scope>GENOME REANNOTATION</scope>
    <source>
        <strain evidence="3">cv. Nipponbare</strain>
    </source>
</reference>
<protein>
    <submittedName>
        <fullName evidence="2">Os07g0407350 protein</fullName>
    </submittedName>
</protein>